<proteinExistence type="predicted"/>
<dbReference type="Gene3D" id="3.40.50.11350">
    <property type="match status" value="1"/>
</dbReference>
<feature type="transmembrane region" description="Helical" evidence="1">
    <location>
        <begin position="17"/>
        <end position="36"/>
    </location>
</feature>
<keyword evidence="3" id="KW-1185">Reference proteome</keyword>
<evidence type="ECO:0000313" key="3">
    <source>
        <dbReference type="Proteomes" id="UP001516023"/>
    </source>
</evidence>
<evidence type="ECO:0000313" key="2">
    <source>
        <dbReference type="EMBL" id="KAL3779190.1"/>
    </source>
</evidence>
<protein>
    <recommendedName>
        <fullName evidence="4">Fucosyltransferase</fullName>
    </recommendedName>
</protein>
<reference evidence="2 3" key="1">
    <citation type="journal article" date="2020" name="G3 (Bethesda)">
        <title>Improved Reference Genome for Cyclotella cryptica CCMP332, a Model for Cell Wall Morphogenesis, Salinity Adaptation, and Lipid Production in Diatoms (Bacillariophyta).</title>
        <authorList>
            <person name="Roberts W.R."/>
            <person name="Downey K.M."/>
            <person name="Ruck E.C."/>
            <person name="Traller J.C."/>
            <person name="Alverson A.J."/>
        </authorList>
    </citation>
    <scope>NUCLEOTIDE SEQUENCE [LARGE SCALE GENOMIC DNA]</scope>
    <source>
        <strain evidence="2 3">CCMP332</strain>
    </source>
</reference>
<sequence>MTLTKSLFPRRNYRRTVSLYFLMTVAGCLAMFRSRISTQLMKQKMLSMQLTGQEIGMPSGPVEAFHIKNLPQTFTIQSLPRWMAEYVTFHQGNIKVSPESTQYKVGNGTRWLRAVRRRGGVGDCVNGILAVMLLAMCNNRTFLLEPDWSPIEIGSIFEPRLIQWNATIPNSPDFFWDEASGRLLNGIEPFPANFTGIDMVASNYWMPPPNWITQSECYNHLLHRDGDNASTVDPLRIYHNQFWSLFKFTKDAHNRSQAMLQSASIKPNRYYIGAHYRAGDQQFLGNLDWVATRLGTSNDTVSEFYNCTKKLQHAMKQCLQNAHLNSSHKEENIYLPQIYLASDNDEVKKQFVLKDPSTIRVADMEIMHFDLTGPTPFKDPKKAAFDVFTELKILIESTCLVHYRSGYSEIAAWVGSSPRCAIRFDQCSKNDVEQALANIGCHNDFRTIE</sequence>
<dbReference type="AlphaFoldDB" id="A0ABD3NYI0"/>
<gene>
    <name evidence="2" type="ORF">HJC23_008061</name>
</gene>
<name>A0ABD3NYI0_9STRA</name>
<evidence type="ECO:0008006" key="4">
    <source>
        <dbReference type="Google" id="ProtNLM"/>
    </source>
</evidence>
<keyword evidence="1" id="KW-0812">Transmembrane</keyword>
<organism evidence="2 3">
    <name type="scientific">Cyclotella cryptica</name>
    <dbReference type="NCBI Taxonomy" id="29204"/>
    <lineage>
        <taxon>Eukaryota</taxon>
        <taxon>Sar</taxon>
        <taxon>Stramenopiles</taxon>
        <taxon>Ochrophyta</taxon>
        <taxon>Bacillariophyta</taxon>
        <taxon>Coscinodiscophyceae</taxon>
        <taxon>Thalassiosirophycidae</taxon>
        <taxon>Stephanodiscales</taxon>
        <taxon>Stephanodiscaceae</taxon>
        <taxon>Cyclotella</taxon>
    </lineage>
</organism>
<dbReference type="PROSITE" id="PS51257">
    <property type="entry name" value="PROKAR_LIPOPROTEIN"/>
    <property type="match status" value="1"/>
</dbReference>
<keyword evidence="1" id="KW-1133">Transmembrane helix</keyword>
<evidence type="ECO:0000256" key="1">
    <source>
        <dbReference type="SAM" id="Phobius"/>
    </source>
</evidence>
<comment type="caution">
    <text evidence="2">The sequence shown here is derived from an EMBL/GenBank/DDBJ whole genome shotgun (WGS) entry which is preliminary data.</text>
</comment>
<dbReference type="EMBL" id="JABMIG020000401">
    <property type="protein sequence ID" value="KAL3779190.1"/>
    <property type="molecule type" value="Genomic_DNA"/>
</dbReference>
<accession>A0ABD3NYI0</accession>
<dbReference type="Proteomes" id="UP001516023">
    <property type="component" value="Unassembled WGS sequence"/>
</dbReference>
<keyword evidence="1" id="KW-0472">Membrane</keyword>